<dbReference type="EMBL" id="JABEZZ010000005">
    <property type="protein sequence ID" value="MBA0586513.1"/>
    <property type="molecule type" value="Genomic_DNA"/>
</dbReference>
<organism evidence="2 3">
    <name type="scientific">Gossypium raimondii</name>
    <name type="common">Peruvian cotton</name>
    <name type="synonym">Gossypium klotzschianum subsp. raimondii</name>
    <dbReference type="NCBI Taxonomy" id="29730"/>
    <lineage>
        <taxon>Eukaryota</taxon>
        <taxon>Viridiplantae</taxon>
        <taxon>Streptophyta</taxon>
        <taxon>Embryophyta</taxon>
        <taxon>Tracheophyta</taxon>
        <taxon>Spermatophyta</taxon>
        <taxon>Magnoliopsida</taxon>
        <taxon>eudicotyledons</taxon>
        <taxon>Gunneridae</taxon>
        <taxon>Pentapetalae</taxon>
        <taxon>rosids</taxon>
        <taxon>malvids</taxon>
        <taxon>Malvales</taxon>
        <taxon>Malvaceae</taxon>
        <taxon>Malvoideae</taxon>
        <taxon>Gossypium</taxon>
    </lineage>
</organism>
<name>A0A7J8PBH4_GOSRA</name>
<gene>
    <name evidence="2" type="ORF">Gorai_017252</name>
</gene>
<dbReference type="Proteomes" id="UP000593578">
    <property type="component" value="Unassembled WGS sequence"/>
</dbReference>
<feature type="region of interest" description="Disordered" evidence="1">
    <location>
        <begin position="1"/>
        <end position="43"/>
    </location>
</feature>
<comment type="caution">
    <text evidence="2">The sequence shown here is derived from an EMBL/GenBank/DDBJ whole genome shotgun (WGS) entry which is preliminary data.</text>
</comment>
<feature type="compositionally biased region" description="Polar residues" evidence="1">
    <location>
        <begin position="1"/>
        <end position="12"/>
    </location>
</feature>
<sequence length="80" mass="8911">MLTIESHASQVNDKGGGWITRKVRRREEESSNEGGLEEMEGDTITEVVGGVPSVYFYDKAHGLIEKSMARSMIIKLLGRE</sequence>
<reference evidence="2 3" key="1">
    <citation type="journal article" date="2019" name="Genome Biol. Evol.">
        <title>Insights into the evolution of the New World diploid cottons (Gossypium, subgenus Houzingenia) based on genome sequencing.</title>
        <authorList>
            <person name="Grover C.E."/>
            <person name="Arick M.A. 2nd"/>
            <person name="Thrash A."/>
            <person name="Conover J.L."/>
            <person name="Sanders W.S."/>
            <person name="Peterson D.G."/>
            <person name="Frelichowski J.E."/>
            <person name="Scheffler J.A."/>
            <person name="Scheffler B.E."/>
            <person name="Wendel J.F."/>
        </authorList>
    </citation>
    <scope>NUCLEOTIDE SEQUENCE [LARGE SCALE GENOMIC DNA]</scope>
    <source>
        <strain evidence="2">8</strain>
        <tissue evidence="2">Leaf</tissue>
    </source>
</reference>
<evidence type="ECO:0000313" key="2">
    <source>
        <dbReference type="EMBL" id="MBA0586513.1"/>
    </source>
</evidence>
<evidence type="ECO:0000313" key="3">
    <source>
        <dbReference type="Proteomes" id="UP000593578"/>
    </source>
</evidence>
<dbReference type="AlphaFoldDB" id="A0A7J8PBH4"/>
<protein>
    <submittedName>
        <fullName evidence="2">Uncharacterized protein</fullName>
    </submittedName>
</protein>
<accession>A0A7J8PBH4</accession>
<proteinExistence type="predicted"/>
<evidence type="ECO:0000256" key="1">
    <source>
        <dbReference type="SAM" id="MobiDB-lite"/>
    </source>
</evidence>